<feature type="compositionally biased region" description="Basic and acidic residues" evidence="11">
    <location>
        <begin position="563"/>
        <end position="573"/>
    </location>
</feature>
<evidence type="ECO:0000259" key="12">
    <source>
        <dbReference type="PROSITE" id="PS52044"/>
    </source>
</evidence>
<keyword evidence="8" id="KW-0040">ANK repeat</keyword>
<keyword evidence="3 10" id="KW-0963">Cytoplasm</keyword>
<organism evidence="13 14">
    <name type="scientific">Lachancea meyersii CBS 8951</name>
    <dbReference type="NCBI Taxonomy" id="1266667"/>
    <lineage>
        <taxon>Eukaryota</taxon>
        <taxon>Fungi</taxon>
        <taxon>Dikarya</taxon>
        <taxon>Ascomycota</taxon>
        <taxon>Saccharomycotina</taxon>
        <taxon>Saccharomycetes</taxon>
        <taxon>Saccharomycetales</taxon>
        <taxon>Saccharomycetaceae</taxon>
        <taxon>Lachancea</taxon>
    </lineage>
</organism>
<dbReference type="PANTHER" id="PTHR16036:SF2">
    <property type="entry name" value="TRNA ENDONUCLEASE ANKZF1"/>
    <property type="match status" value="1"/>
</dbReference>
<feature type="region of interest" description="Disordered" evidence="11">
    <location>
        <begin position="271"/>
        <end position="295"/>
    </location>
</feature>
<gene>
    <name evidence="13" type="ORF">LAME_0E02630G</name>
</gene>
<dbReference type="OrthoDB" id="429841at2759"/>
<dbReference type="GO" id="GO:0004519">
    <property type="term" value="F:endonuclease activity"/>
    <property type="evidence" value="ECO:0007669"/>
    <property type="project" value="UniProtKB-KW"/>
</dbReference>
<evidence type="ECO:0000256" key="7">
    <source>
        <dbReference type="ARBA" id="ARBA00022801"/>
    </source>
</evidence>
<reference evidence="14" key="1">
    <citation type="submission" date="2016-03" db="EMBL/GenBank/DDBJ databases">
        <authorList>
            <person name="Devillers Hugo."/>
        </authorList>
    </citation>
    <scope>NUCLEOTIDE SEQUENCE [LARGE SCALE GENOMIC DNA]</scope>
</reference>
<dbReference type="PROSITE" id="PS52044">
    <property type="entry name" value="VLRF1"/>
    <property type="match status" value="1"/>
</dbReference>
<feature type="domain" description="VLRF1" evidence="12">
    <location>
        <begin position="216"/>
        <end position="377"/>
    </location>
</feature>
<dbReference type="EMBL" id="LT598481">
    <property type="protein sequence ID" value="SCU89224.1"/>
    <property type="molecule type" value="Genomic_DNA"/>
</dbReference>
<protein>
    <submittedName>
        <fullName evidence="13">LAME_0E02630g1_1</fullName>
    </submittedName>
</protein>
<dbReference type="Proteomes" id="UP000191144">
    <property type="component" value="Chromosome E"/>
</dbReference>
<sequence>MTENRPRMKTNDLYVFELPEEIFRSLELMVFDSTVTEIETDQRKSLTKADLDQQNETLDLQGGCRTCENALGSTPERKAHYKTDYHRFNIKRKLNNLPPISSDEFDILAENDDVESLSGSDSNSDSEDDLYNEDKDKLSSILEDQIATMRVTEESETGIESHLNTRSPQIYFKSKFLPEDQVLGAYKALFSKSTIENALETIQNWNHSTSSKAGFENPYSALFMVGGGHFAGAIVSHKRLNIKGNMTKGNESMQERAVQFLEHKTFHRYTTRRKQGGSQSAMDNSKGKANSAGSSLRRYNETALRTDIQQLLQQWQPYLKNCENIFIRAKSTSDRKIFLDASACLDKNDARIRSFPFTTKRPTGHELKRAWCHLAYLHINKRPQADVKAKVVAEKFDNQRASKITSFPKVEDPDDIHTRELISLLKKSRAPALISYLRKNDLNANFKLKPQDDYYQTPTMLHYASQQGLKNMVLILLSNLKCDPTVQNSNGKTPWELTKKTEIRQAFQVARHNLGENFTDWNASRIDVPMSREDVDAINEKEKQMLELEKARLMKEELSAAKERQRLEKEARRGPGKILAPQLSSFQQNNNSLSDNQRMRLMREQRARAAEARMKLNANKQ</sequence>
<evidence type="ECO:0000256" key="5">
    <source>
        <dbReference type="ARBA" id="ARBA00022737"/>
    </source>
</evidence>
<feature type="active site" evidence="10">
    <location>
        <position position="279"/>
    </location>
</feature>
<evidence type="ECO:0000256" key="1">
    <source>
        <dbReference type="ARBA" id="ARBA00004496"/>
    </source>
</evidence>
<keyword evidence="6 10" id="KW-0255">Endonuclease</keyword>
<proteinExistence type="inferred from homology"/>
<dbReference type="InterPro" id="IPR047139">
    <property type="entry name" value="ANKZ1/VMS1"/>
</dbReference>
<keyword evidence="4 10" id="KW-0540">Nuclease</keyword>
<comment type="similarity">
    <text evidence="2 10">Belongs to the ANKZF1/VMS1 family.</text>
</comment>
<feature type="compositionally biased region" description="Polar residues" evidence="11">
    <location>
        <begin position="276"/>
        <end position="294"/>
    </location>
</feature>
<dbReference type="SUPFAM" id="SSF48403">
    <property type="entry name" value="Ankyrin repeat"/>
    <property type="match status" value="1"/>
</dbReference>
<dbReference type="InterPro" id="IPR041175">
    <property type="entry name" value="VLRF1/Vms1"/>
</dbReference>
<feature type="region of interest" description="Disordered" evidence="11">
    <location>
        <begin position="563"/>
        <end position="621"/>
    </location>
</feature>
<evidence type="ECO:0000313" key="13">
    <source>
        <dbReference type="EMBL" id="SCU89224.1"/>
    </source>
</evidence>
<keyword evidence="5" id="KW-0677">Repeat</keyword>
<evidence type="ECO:0000256" key="6">
    <source>
        <dbReference type="ARBA" id="ARBA00022759"/>
    </source>
</evidence>
<feature type="compositionally biased region" description="Low complexity" evidence="11">
    <location>
        <begin position="582"/>
        <end position="596"/>
    </location>
</feature>
<dbReference type="FunFam" id="1.25.40.20:FF:000290">
    <property type="entry name" value="C2H2 finger and ankyrin domain-containing protein"/>
    <property type="match status" value="1"/>
</dbReference>
<name>A0A1G4JGI9_9SACH</name>
<dbReference type="PANTHER" id="PTHR16036">
    <property type="entry name" value="ANKYRIN REPEAT AND ZINC FINGER DOMAIN-CONTAINING PROTEIN 1"/>
    <property type="match status" value="1"/>
</dbReference>
<evidence type="ECO:0000313" key="14">
    <source>
        <dbReference type="Proteomes" id="UP000191144"/>
    </source>
</evidence>
<evidence type="ECO:0000256" key="4">
    <source>
        <dbReference type="ARBA" id="ARBA00022722"/>
    </source>
</evidence>
<evidence type="ECO:0000256" key="10">
    <source>
        <dbReference type="PROSITE-ProRule" id="PRU01389"/>
    </source>
</evidence>
<evidence type="ECO:0000256" key="11">
    <source>
        <dbReference type="SAM" id="MobiDB-lite"/>
    </source>
</evidence>
<comment type="domain">
    <text evidence="10">The VLRF1 domain mediates binding to the 60S ribosomal subunit.</text>
</comment>
<comment type="subcellular location">
    <subcellularLocation>
        <location evidence="1">Cytoplasm</location>
    </subcellularLocation>
</comment>
<dbReference type="GO" id="GO:0016787">
    <property type="term" value="F:hydrolase activity"/>
    <property type="evidence" value="ECO:0007669"/>
    <property type="project" value="UniProtKB-KW"/>
</dbReference>
<keyword evidence="14" id="KW-1185">Reference proteome</keyword>
<accession>A0A1G4JGI9</accession>
<dbReference type="Gene3D" id="1.25.40.20">
    <property type="entry name" value="Ankyrin repeat-containing domain"/>
    <property type="match status" value="1"/>
</dbReference>
<dbReference type="AlphaFoldDB" id="A0A1G4JGI9"/>
<evidence type="ECO:0000256" key="8">
    <source>
        <dbReference type="ARBA" id="ARBA00023043"/>
    </source>
</evidence>
<dbReference type="InterPro" id="IPR036770">
    <property type="entry name" value="Ankyrin_rpt-contain_sf"/>
</dbReference>
<keyword evidence="7 10" id="KW-0378">Hydrolase</keyword>
<dbReference type="GO" id="GO:0036503">
    <property type="term" value="P:ERAD pathway"/>
    <property type="evidence" value="ECO:0007669"/>
    <property type="project" value="TreeGrafter"/>
</dbReference>
<feature type="compositionally biased region" description="Basic and acidic residues" evidence="11">
    <location>
        <begin position="597"/>
        <end position="614"/>
    </location>
</feature>
<dbReference type="GO" id="GO:0005737">
    <property type="term" value="C:cytoplasm"/>
    <property type="evidence" value="ECO:0007669"/>
    <property type="project" value="UniProtKB-SubCell"/>
</dbReference>
<keyword evidence="9" id="KW-0175">Coiled coil</keyword>
<evidence type="ECO:0000256" key="3">
    <source>
        <dbReference type="ARBA" id="ARBA00022490"/>
    </source>
</evidence>
<evidence type="ECO:0000256" key="2">
    <source>
        <dbReference type="ARBA" id="ARBA00009262"/>
    </source>
</evidence>
<evidence type="ECO:0000256" key="9">
    <source>
        <dbReference type="ARBA" id="ARBA00023054"/>
    </source>
</evidence>
<dbReference type="Pfam" id="PF18826">
    <property type="entry name" value="bVLRF1"/>
    <property type="match status" value="1"/>
</dbReference>